<dbReference type="PANTHER" id="PTHR23513">
    <property type="entry name" value="INTEGRAL MEMBRANE EFFLUX PROTEIN-RELATED"/>
    <property type="match status" value="1"/>
</dbReference>
<feature type="transmembrane region" description="Helical" evidence="7">
    <location>
        <begin position="354"/>
        <end position="376"/>
    </location>
</feature>
<keyword evidence="5 7" id="KW-1133">Transmembrane helix</keyword>
<evidence type="ECO:0000313" key="9">
    <source>
        <dbReference type="EMBL" id="GAA1777264.1"/>
    </source>
</evidence>
<comment type="caution">
    <text evidence="9">The sequence shown here is derived from an EMBL/GenBank/DDBJ whole genome shotgun (WGS) entry which is preliminary data.</text>
</comment>
<comment type="subcellular location">
    <subcellularLocation>
        <location evidence="1">Cell membrane</location>
        <topology evidence="1">Multi-pass membrane protein</topology>
    </subcellularLocation>
</comment>
<evidence type="ECO:0000256" key="2">
    <source>
        <dbReference type="ARBA" id="ARBA00022448"/>
    </source>
</evidence>
<dbReference type="SUPFAM" id="SSF103473">
    <property type="entry name" value="MFS general substrate transporter"/>
    <property type="match status" value="1"/>
</dbReference>
<evidence type="ECO:0000256" key="7">
    <source>
        <dbReference type="SAM" id="Phobius"/>
    </source>
</evidence>
<dbReference type="InterPro" id="IPR020846">
    <property type="entry name" value="MFS_dom"/>
</dbReference>
<feature type="transmembrane region" description="Helical" evidence="7">
    <location>
        <begin position="229"/>
        <end position="250"/>
    </location>
</feature>
<keyword evidence="6 7" id="KW-0472">Membrane</keyword>
<keyword evidence="3" id="KW-1003">Cell membrane</keyword>
<dbReference type="Gene3D" id="1.20.1250.20">
    <property type="entry name" value="MFS general substrate transporter like domains"/>
    <property type="match status" value="1"/>
</dbReference>
<dbReference type="Pfam" id="PF05977">
    <property type="entry name" value="MFS_3"/>
    <property type="match status" value="1"/>
</dbReference>
<dbReference type="CDD" id="cd06173">
    <property type="entry name" value="MFS_MefA_like"/>
    <property type="match status" value="1"/>
</dbReference>
<evidence type="ECO:0000256" key="5">
    <source>
        <dbReference type="ARBA" id="ARBA00022989"/>
    </source>
</evidence>
<dbReference type="EMBL" id="BAAALS010000053">
    <property type="protein sequence ID" value="GAA1777264.1"/>
    <property type="molecule type" value="Genomic_DNA"/>
</dbReference>
<dbReference type="PANTHER" id="PTHR23513:SF11">
    <property type="entry name" value="STAPHYLOFERRIN A TRANSPORTER"/>
    <property type="match status" value="1"/>
</dbReference>
<dbReference type="InterPro" id="IPR010290">
    <property type="entry name" value="TM_effector"/>
</dbReference>
<dbReference type="PROSITE" id="PS50850">
    <property type="entry name" value="MFS"/>
    <property type="match status" value="1"/>
</dbReference>
<feature type="transmembrane region" description="Helical" evidence="7">
    <location>
        <begin position="293"/>
        <end position="309"/>
    </location>
</feature>
<evidence type="ECO:0000256" key="4">
    <source>
        <dbReference type="ARBA" id="ARBA00022692"/>
    </source>
</evidence>
<evidence type="ECO:0000256" key="3">
    <source>
        <dbReference type="ARBA" id="ARBA00022475"/>
    </source>
</evidence>
<organism evidence="9 10">
    <name type="scientific">Luedemannella helvata</name>
    <dbReference type="NCBI Taxonomy" id="349315"/>
    <lineage>
        <taxon>Bacteria</taxon>
        <taxon>Bacillati</taxon>
        <taxon>Actinomycetota</taxon>
        <taxon>Actinomycetes</taxon>
        <taxon>Micromonosporales</taxon>
        <taxon>Micromonosporaceae</taxon>
        <taxon>Luedemannella</taxon>
    </lineage>
</organism>
<feature type="transmembrane region" description="Helical" evidence="7">
    <location>
        <begin position="137"/>
        <end position="157"/>
    </location>
</feature>
<dbReference type="RefSeq" id="WP_344088558.1">
    <property type="nucleotide sequence ID" value="NZ_BAAALS010000053.1"/>
</dbReference>
<accession>A0ABN2L6X3</accession>
<dbReference type="InterPro" id="IPR036259">
    <property type="entry name" value="MFS_trans_sf"/>
</dbReference>
<feature type="domain" description="Major facilitator superfamily (MFS) profile" evidence="8">
    <location>
        <begin position="11"/>
        <end position="406"/>
    </location>
</feature>
<evidence type="ECO:0000256" key="1">
    <source>
        <dbReference type="ARBA" id="ARBA00004651"/>
    </source>
</evidence>
<dbReference type="Proteomes" id="UP001500655">
    <property type="component" value="Unassembled WGS sequence"/>
</dbReference>
<protein>
    <submittedName>
        <fullName evidence="9">MFS transporter</fullName>
    </submittedName>
</protein>
<proteinExistence type="predicted"/>
<feature type="transmembrane region" description="Helical" evidence="7">
    <location>
        <begin position="82"/>
        <end position="101"/>
    </location>
</feature>
<evidence type="ECO:0000259" key="8">
    <source>
        <dbReference type="PROSITE" id="PS50850"/>
    </source>
</evidence>
<name>A0ABN2L6X3_9ACTN</name>
<feature type="transmembrane region" description="Helical" evidence="7">
    <location>
        <begin position="315"/>
        <end position="333"/>
    </location>
</feature>
<feature type="transmembrane region" description="Helical" evidence="7">
    <location>
        <begin position="163"/>
        <end position="194"/>
    </location>
</feature>
<feature type="transmembrane region" description="Helical" evidence="7">
    <location>
        <begin position="107"/>
        <end position="125"/>
    </location>
</feature>
<evidence type="ECO:0000313" key="10">
    <source>
        <dbReference type="Proteomes" id="UP001500655"/>
    </source>
</evidence>
<feature type="transmembrane region" description="Helical" evidence="7">
    <location>
        <begin position="262"/>
        <end position="281"/>
    </location>
</feature>
<sequence>MQARLTTTFRSLSVRNYRLFSTGQLISLIGFWMQAIGQDWLVLELTNNSATALGTVTALQFAPILLFSLYGGKLADRYDKRVLLLIANAIWTLLAISMGVLILTGGIAIGAIYVFAFLLGLVSSVETPVRQAFVSELVGPSLLSNAISLNAAAFNTARIVGPAVAGVAVAVLGVGPVFLINGLSYVGALCGLWLMRPADLFREGLLTAKDGPKPRISEGLRYVVRRPDLALPISLVFVIGLLAFNFQLTLALIAKTVFHTGAAQFGLLTTALAIGALGGALGSSQRRGRPTSATVLGAAAIFGLLEIAVGFAPTFAVMVVLLVPTGFFMVFFAQAANQRVQLGTDAALRGRVMSLYVMVFLGTTPIGSLIVGWLSSTFGPRPSVWVGGLAALLAAGAAFVYRCWRRDLRVHVHLHPMRMHIGAARTICAS</sequence>
<reference evidence="10" key="1">
    <citation type="journal article" date="2019" name="Int. J. Syst. Evol. Microbiol.">
        <title>The Global Catalogue of Microorganisms (GCM) 10K type strain sequencing project: providing services to taxonomists for standard genome sequencing and annotation.</title>
        <authorList>
            <consortium name="The Broad Institute Genomics Platform"/>
            <consortium name="The Broad Institute Genome Sequencing Center for Infectious Disease"/>
            <person name="Wu L."/>
            <person name="Ma J."/>
        </authorList>
    </citation>
    <scope>NUCLEOTIDE SEQUENCE [LARGE SCALE GENOMIC DNA]</scope>
    <source>
        <strain evidence="10">JCM 13249</strain>
    </source>
</reference>
<feature type="transmembrane region" description="Helical" evidence="7">
    <location>
        <begin position="20"/>
        <end position="37"/>
    </location>
</feature>
<feature type="transmembrane region" description="Helical" evidence="7">
    <location>
        <begin position="382"/>
        <end position="401"/>
    </location>
</feature>
<keyword evidence="10" id="KW-1185">Reference proteome</keyword>
<gene>
    <name evidence="9" type="ORF">GCM10009681_55680</name>
</gene>
<keyword evidence="2" id="KW-0813">Transport</keyword>
<feature type="transmembrane region" description="Helical" evidence="7">
    <location>
        <begin position="49"/>
        <end position="70"/>
    </location>
</feature>
<keyword evidence="4 7" id="KW-0812">Transmembrane</keyword>
<evidence type="ECO:0000256" key="6">
    <source>
        <dbReference type="ARBA" id="ARBA00023136"/>
    </source>
</evidence>